<proteinExistence type="predicted"/>
<dbReference type="AlphaFoldDB" id="A0A7R8XKA9"/>
<gene>
    <name evidence="2" type="ORF">DSTB1V02_LOCUS8493</name>
</gene>
<organism evidence="2">
    <name type="scientific">Darwinula stevensoni</name>
    <dbReference type="NCBI Taxonomy" id="69355"/>
    <lineage>
        <taxon>Eukaryota</taxon>
        <taxon>Metazoa</taxon>
        <taxon>Ecdysozoa</taxon>
        <taxon>Arthropoda</taxon>
        <taxon>Crustacea</taxon>
        <taxon>Oligostraca</taxon>
        <taxon>Ostracoda</taxon>
        <taxon>Podocopa</taxon>
        <taxon>Podocopida</taxon>
        <taxon>Darwinulocopina</taxon>
        <taxon>Darwinuloidea</taxon>
        <taxon>Darwinulidae</taxon>
        <taxon>Darwinula</taxon>
    </lineage>
</organism>
<accession>A0A7R8XKA9</accession>
<feature type="chain" id="PRO_5036209236" evidence="1">
    <location>
        <begin position="19"/>
        <end position="146"/>
    </location>
</feature>
<dbReference type="EMBL" id="LR901467">
    <property type="protein sequence ID" value="CAD7248683.1"/>
    <property type="molecule type" value="Genomic_DNA"/>
</dbReference>
<evidence type="ECO:0000313" key="3">
    <source>
        <dbReference type="Proteomes" id="UP000677054"/>
    </source>
</evidence>
<evidence type="ECO:0000313" key="2">
    <source>
        <dbReference type="EMBL" id="CAD7248683.1"/>
    </source>
</evidence>
<feature type="signal peptide" evidence="1">
    <location>
        <begin position="1"/>
        <end position="18"/>
    </location>
</feature>
<dbReference type="Proteomes" id="UP000677054">
    <property type="component" value="Unassembled WGS sequence"/>
</dbReference>
<keyword evidence="3" id="KW-1185">Reference proteome</keyword>
<dbReference type="EMBL" id="CAJPEV010001950">
    <property type="protein sequence ID" value="CAG0895033.1"/>
    <property type="molecule type" value="Genomic_DNA"/>
</dbReference>
<name>A0A7R8XKA9_9CRUS</name>
<protein>
    <submittedName>
        <fullName evidence="2">Uncharacterized protein</fullName>
    </submittedName>
</protein>
<keyword evidence="1" id="KW-0732">Signal</keyword>
<reference evidence="2" key="1">
    <citation type="submission" date="2020-11" db="EMBL/GenBank/DDBJ databases">
        <authorList>
            <person name="Tran Van P."/>
        </authorList>
    </citation>
    <scope>NUCLEOTIDE SEQUENCE</scope>
</reference>
<sequence length="146" mass="14821">MEVGLLLLLVLSPASLLASPIFLNGNNGGSGVIGGFLLNTGSAVFCTNAADNQGCQTCMANGGFLNFLSPAPYMNNMANCIRQFFGSQYGSCADVLTPSSQVIFGGNMLDIGQAIACVLIPRGGGSVIVTTTTSTTTQATTTQGTP</sequence>
<evidence type="ECO:0000256" key="1">
    <source>
        <dbReference type="SAM" id="SignalP"/>
    </source>
</evidence>